<dbReference type="AlphaFoldDB" id="A0AA39LBA8"/>
<dbReference type="Gene3D" id="3.30.559.10">
    <property type="entry name" value="Chloramphenicol acetyltransferase-like domain"/>
    <property type="match status" value="1"/>
</dbReference>
<dbReference type="EMBL" id="JAPDFR010000001">
    <property type="protein sequence ID" value="KAK0390709.1"/>
    <property type="molecule type" value="Genomic_DNA"/>
</dbReference>
<comment type="caution">
    <text evidence="2">The sequence shown here is derived from an EMBL/GenBank/DDBJ whole genome shotgun (WGS) entry which is preliminary data.</text>
</comment>
<evidence type="ECO:0000313" key="2">
    <source>
        <dbReference type="EMBL" id="KAK0390709.1"/>
    </source>
</evidence>
<feature type="region of interest" description="Disordered" evidence="1">
    <location>
        <begin position="238"/>
        <end position="261"/>
    </location>
</feature>
<evidence type="ECO:0000313" key="3">
    <source>
        <dbReference type="Proteomes" id="UP001175261"/>
    </source>
</evidence>
<dbReference type="PANTHER" id="PTHR42034:SF1">
    <property type="entry name" value="CONDENSATION DOMAIN-CONTAINING PROTEIN"/>
    <property type="match status" value="1"/>
</dbReference>
<protein>
    <submittedName>
        <fullName evidence="2">Uncharacterized protein</fullName>
    </submittedName>
</protein>
<sequence length="507" mass="55682">MDSFAPPPSLAWRRSSTEQGVWERGTDEVEDAYATWEILYESTTGMFFAITGHISLTFPKLDGASSDAGSAIDDAIRKAWTALRYDHPTIASETVVRSDGQFSKVYKTLETGDELQEWLDRTVVDATGFETGADFANSRPPSPTSPTLFVVSTPSKQGQLRRDIVLRSPHSIIDGIGTLLLLGNLVTYIRRAIEEDSSFAPPALDGSETQNLSPPYRSAAGLPATPSEMVQRRLAELAAPAASGEDKSKPRTLAIPYRSGSMEPGVPKRTALMFSEEETSVLRQRCRDLQATPTHAFHAAIPLAIRDLQARGQGEQTVRYTGYILRNERASCREPYNTAQHPATLYHSTSSSGLHIDVTLPAAGSADPDVKSEFSRILVRMRDYYHSVRDDAGHAMLVPYLWKNITKPSSAYKNRPCPIPPPDESPSVSISSMGELDRVIPPDQGVVRVYDPWVTGEELRSGLGLFLGTYRGELCLSAVYNEAWQSEEGTREFLEACKRIVLGGLGI</sequence>
<gene>
    <name evidence="2" type="ORF">NLU13_0212</name>
</gene>
<feature type="region of interest" description="Disordered" evidence="1">
    <location>
        <begin position="199"/>
        <end position="223"/>
    </location>
</feature>
<dbReference type="Proteomes" id="UP001175261">
    <property type="component" value="Unassembled WGS sequence"/>
</dbReference>
<dbReference type="InterPro" id="IPR023213">
    <property type="entry name" value="CAT-like_dom_sf"/>
</dbReference>
<dbReference type="Gene3D" id="3.30.559.30">
    <property type="entry name" value="Nonribosomal peptide synthetase, condensation domain"/>
    <property type="match status" value="1"/>
</dbReference>
<proteinExistence type="predicted"/>
<keyword evidence="3" id="KW-1185">Reference proteome</keyword>
<name>A0AA39LBA8_SARSR</name>
<evidence type="ECO:0000256" key="1">
    <source>
        <dbReference type="SAM" id="MobiDB-lite"/>
    </source>
</evidence>
<dbReference type="PANTHER" id="PTHR42034">
    <property type="entry name" value="CHROMOSOME 7, WHOLE GENOME SHOTGUN SEQUENCE-RELATED"/>
    <property type="match status" value="1"/>
</dbReference>
<accession>A0AA39LBA8</accession>
<organism evidence="2 3">
    <name type="scientific">Sarocladium strictum</name>
    <name type="common">Black bundle disease fungus</name>
    <name type="synonym">Acremonium strictum</name>
    <dbReference type="NCBI Taxonomy" id="5046"/>
    <lineage>
        <taxon>Eukaryota</taxon>
        <taxon>Fungi</taxon>
        <taxon>Dikarya</taxon>
        <taxon>Ascomycota</taxon>
        <taxon>Pezizomycotina</taxon>
        <taxon>Sordariomycetes</taxon>
        <taxon>Hypocreomycetidae</taxon>
        <taxon>Hypocreales</taxon>
        <taxon>Sarocladiaceae</taxon>
        <taxon>Sarocladium</taxon>
    </lineage>
</organism>
<reference evidence="2" key="1">
    <citation type="submission" date="2022-10" db="EMBL/GenBank/DDBJ databases">
        <title>Determination and structural analysis of whole genome sequence of Sarocladium strictum F4-1.</title>
        <authorList>
            <person name="Hu L."/>
            <person name="Jiang Y."/>
        </authorList>
    </citation>
    <scope>NUCLEOTIDE SEQUENCE</scope>
    <source>
        <strain evidence="2">F4-1</strain>
    </source>
</reference>